<gene>
    <name evidence="1" type="ORF">METZ01_LOCUS446762</name>
</gene>
<evidence type="ECO:0008006" key="2">
    <source>
        <dbReference type="Google" id="ProtNLM"/>
    </source>
</evidence>
<evidence type="ECO:0000313" key="1">
    <source>
        <dbReference type="EMBL" id="SVD93908.1"/>
    </source>
</evidence>
<dbReference type="PANTHER" id="PTHR10188">
    <property type="entry name" value="L-ASPARAGINASE"/>
    <property type="match status" value="1"/>
</dbReference>
<dbReference type="Gene3D" id="3.60.20.30">
    <property type="entry name" value="(Glycosyl)asparaginase"/>
    <property type="match status" value="1"/>
</dbReference>
<reference evidence="1" key="1">
    <citation type="submission" date="2018-05" db="EMBL/GenBank/DDBJ databases">
        <authorList>
            <person name="Lanie J.A."/>
            <person name="Ng W.-L."/>
            <person name="Kazmierczak K.M."/>
            <person name="Andrzejewski T.M."/>
            <person name="Davidsen T.M."/>
            <person name="Wayne K.J."/>
            <person name="Tettelin H."/>
            <person name="Glass J.I."/>
            <person name="Rusch D."/>
            <person name="Podicherti R."/>
            <person name="Tsui H.-C.T."/>
            <person name="Winkler M.E."/>
        </authorList>
    </citation>
    <scope>NUCLEOTIDE SEQUENCE</scope>
</reference>
<sequence>VPAIILANDEGSFGIKSALKALREDRPSMDVVEEGIRAVEADPNSHTVGRGGRPNMVGQVECDASIMNGTTLHSGSVGGLCDYLHAISVARQVMEQTPHVFLAGEGAMRFAGEIGAEKAEMLTTESADKHGKWLETNIPDPLRKVWPKTRLLDHVPLLAGRYDPKGTTVFLVRNAGGEIAGGASTSGWPNKYPGRLGDSPIIGAGLYA</sequence>
<dbReference type="GO" id="GO:0016811">
    <property type="term" value="F:hydrolase activity, acting on carbon-nitrogen (but not peptide) bonds, in linear amides"/>
    <property type="evidence" value="ECO:0007669"/>
    <property type="project" value="UniProtKB-ARBA"/>
</dbReference>
<dbReference type="AlphaFoldDB" id="A0A382ZGT0"/>
<dbReference type="PANTHER" id="PTHR10188:SF6">
    <property type="entry name" value="N(4)-(BETA-N-ACETYLGLUCOSAMINYL)-L-ASPARAGINASE"/>
    <property type="match status" value="1"/>
</dbReference>
<organism evidence="1">
    <name type="scientific">marine metagenome</name>
    <dbReference type="NCBI Taxonomy" id="408172"/>
    <lineage>
        <taxon>unclassified sequences</taxon>
        <taxon>metagenomes</taxon>
        <taxon>ecological metagenomes</taxon>
    </lineage>
</organism>
<feature type="non-terminal residue" evidence="1">
    <location>
        <position position="208"/>
    </location>
</feature>
<name>A0A382ZGT0_9ZZZZ</name>
<dbReference type="GO" id="GO:0005737">
    <property type="term" value="C:cytoplasm"/>
    <property type="evidence" value="ECO:0007669"/>
    <property type="project" value="TreeGrafter"/>
</dbReference>
<dbReference type="InterPro" id="IPR000246">
    <property type="entry name" value="Peptidase_T2"/>
</dbReference>
<dbReference type="InterPro" id="IPR029055">
    <property type="entry name" value="Ntn_hydrolases_N"/>
</dbReference>
<protein>
    <recommendedName>
        <fullName evidence="2">Asparaginase</fullName>
    </recommendedName>
</protein>
<proteinExistence type="predicted"/>
<dbReference type="EMBL" id="UINC01183248">
    <property type="protein sequence ID" value="SVD93908.1"/>
    <property type="molecule type" value="Genomic_DNA"/>
</dbReference>
<dbReference type="Pfam" id="PF01112">
    <property type="entry name" value="Asparaginase_2"/>
    <property type="match status" value="1"/>
</dbReference>
<accession>A0A382ZGT0</accession>
<feature type="non-terminal residue" evidence="1">
    <location>
        <position position="1"/>
    </location>
</feature>
<dbReference type="SUPFAM" id="SSF56235">
    <property type="entry name" value="N-terminal nucleophile aminohydrolases (Ntn hydrolases)"/>
    <property type="match status" value="1"/>
</dbReference>